<dbReference type="NCBIfam" id="TIGR02532">
    <property type="entry name" value="IV_pilin_GFxxxE"/>
    <property type="match status" value="1"/>
</dbReference>
<sequence length="275" mass="31591">MAMKNEKGFTLIESLVAFAIATMVFAALSTVITTTYRYYTASNKIKALSDTQYQAVLNPKATSTDHYTLKCTIDDKEEASINNLSLTTNTSKSYDDVIVAYFNLTNDIPLADKTTQQLTNTVYDRLQFKNSTNDKGEWSLSKASSYRKGDFVTYEDRQYVLVTDNNLKTNWEPYTYKAPGTYQSGWQLLDMYNPSAPLFTTYLNGDIFLQNNGDEIQAFVYLDSNPFTWIGAYDPKTHEIKKDNPYAYDKNAIHYFDEWKDNQMYLNESWKNQGA</sequence>
<gene>
    <name evidence="1" type="ORF">FYJ79_02765</name>
</gene>
<keyword evidence="2" id="KW-1185">Reference proteome</keyword>
<comment type="caution">
    <text evidence="1">The sequence shown here is derived from an EMBL/GenBank/DDBJ whole genome shotgun (WGS) entry which is preliminary data.</text>
</comment>
<dbReference type="Pfam" id="PF07963">
    <property type="entry name" value="N_methyl"/>
    <property type="match status" value="1"/>
</dbReference>
<protein>
    <submittedName>
        <fullName evidence="1">Prepilin-type N-terminal cleavage/methylation domain-containing protein</fullName>
    </submittedName>
</protein>
<dbReference type="PROSITE" id="PS00409">
    <property type="entry name" value="PROKAR_NTER_METHYL"/>
    <property type="match status" value="1"/>
</dbReference>
<evidence type="ECO:0000313" key="1">
    <source>
        <dbReference type="EMBL" id="MST88512.1"/>
    </source>
</evidence>
<dbReference type="EMBL" id="VUNM01000003">
    <property type="protein sequence ID" value="MST88512.1"/>
    <property type="molecule type" value="Genomic_DNA"/>
</dbReference>
<accession>A0A844FST3</accession>
<proteinExistence type="predicted"/>
<dbReference type="InterPro" id="IPR012902">
    <property type="entry name" value="N_methyl_site"/>
</dbReference>
<dbReference type="Proteomes" id="UP000442619">
    <property type="component" value="Unassembled WGS sequence"/>
</dbReference>
<organism evidence="1 2">
    <name type="scientific">Sharpea porci</name>
    <dbReference type="NCBI Taxonomy" id="2652286"/>
    <lineage>
        <taxon>Bacteria</taxon>
        <taxon>Bacillati</taxon>
        <taxon>Bacillota</taxon>
        <taxon>Erysipelotrichia</taxon>
        <taxon>Erysipelotrichales</taxon>
        <taxon>Coprobacillaceae</taxon>
        <taxon>Sharpea</taxon>
    </lineage>
</organism>
<evidence type="ECO:0000313" key="2">
    <source>
        <dbReference type="Proteomes" id="UP000442619"/>
    </source>
</evidence>
<reference evidence="1 2" key="1">
    <citation type="submission" date="2019-08" db="EMBL/GenBank/DDBJ databases">
        <title>In-depth cultivation of the pig gut microbiome towards novel bacterial diversity and tailored functional studies.</title>
        <authorList>
            <person name="Wylensek D."/>
            <person name="Hitch T.C.A."/>
            <person name="Clavel T."/>
        </authorList>
    </citation>
    <scope>NUCLEOTIDE SEQUENCE [LARGE SCALE GENOMIC DNA]</scope>
    <source>
        <strain evidence="1 2">CA-Schmier-601-WT-3</strain>
    </source>
</reference>
<dbReference type="AlphaFoldDB" id="A0A844FST3"/>
<name>A0A844FST3_9FIRM</name>